<keyword evidence="1" id="KW-0472">Membrane</keyword>
<proteinExistence type="predicted"/>
<evidence type="ECO:0000256" key="1">
    <source>
        <dbReference type="SAM" id="Phobius"/>
    </source>
</evidence>
<evidence type="ECO:0000313" key="2">
    <source>
        <dbReference type="EMBL" id="MCZ8513336.1"/>
    </source>
</evidence>
<accession>A0ABT4Q951</accession>
<keyword evidence="3" id="KW-1185">Reference proteome</keyword>
<protein>
    <recommendedName>
        <fullName evidence="4">DUF3149 domain-containing protein</fullName>
    </recommendedName>
</protein>
<keyword evidence="1" id="KW-0812">Transmembrane</keyword>
<dbReference type="RefSeq" id="WP_269881830.1">
    <property type="nucleotide sequence ID" value="NZ_JAQAGZ010000007.1"/>
</dbReference>
<feature type="transmembrane region" description="Helical" evidence="1">
    <location>
        <begin position="12"/>
        <end position="34"/>
    </location>
</feature>
<keyword evidence="1" id="KW-1133">Transmembrane helix</keyword>
<evidence type="ECO:0008006" key="4">
    <source>
        <dbReference type="Google" id="ProtNLM"/>
    </source>
</evidence>
<evidence type="ECO:0000313" key="3">
    <source>
        <dbReference type="Proteomes" id="UP001527882"/>
    </source>
</evidence>
<dbReference type="EMBL" id="JAQAGZ010000007">
    <property type="protein sequence ID" value="MCZ8513336.1"/>
    <property type="molecule type" value="Genomic_DNA"/>
</dbReference>
<sequence length="54" mass="6221">MLKHYSFFGMTLELIAVLGVFFGAFVLIMIYGVWETGRKAKRRRDPAVRKEAAE</sequence>
<comment type="caution">
    <text evidence="2">The sequence shown here is derived from an EMBL/GenBank/DDBJ whole genome shotgun (WGS) entry which is preliminary data.</text>
</comment>
<organism evidence="2 3">
    <name type="scientific">Paenibacillus gyeongsangnamensis</name>
    <dbReference type="NCBI Taxonomy" id="3388067"/>
    <lineage>
        <taxon>Bacteria</taxon>
        <taxon>Bacillati</taxon>
        <taxon>Bacillota</taxon>
        <taxon>Bacilli</taxon>
        <taxon>Bacillales</taxon>
        <taxon>Paenibacillaceae</taxon>
        <taxon>Paenibacillus</taxon>
    </lineage>
</organism>
<dbReference type="Proteomes" id="UP001527882">
    <property type="component" value="Unassembled WGS sequence"/>
</dbReference>
<name>A0ABT4Q951_9BACL</name>
<gene>
    <name evidence="2" type="ORF">O9H85_13045</name>
</gene>
<reference evidence="2 3" key="1">
    <citation type="submission" date="2022-12" db="EMBL/GenBank/DDBJ databases">
        <title>Draft genome sequence of Paenibacillus sp. dW9.</title>
        <authorList>
            <person name="Choi E.-W."/>
            <person name="Kim D.-U."/>
        </authorList>
    </citation>
    <scope>NUCLEOTIDE SEQUENCE [LARGE SCALE GENOMIC DNA]</scope>
    <source>
        <strain evidence="3">dW9</strain>
    </source>
</reference>